<dbReference type="OrthoDB" id="6119954at2759"/>
<organism evidence="1 2">
    <name type="scientific">Trichonephila inaurata madagascariensis</name>
    <dbReference type="NCBI Taxonomy" id="2747483"/>
    <lineage>
        <taxon>Eukaryota</taxon>
        <taxon>Metazoa</taxon>
        <taxon>Ecdysozoa</taxon>
        <taxon>Arthropoda</taxon>
        <taxon>Chelicerata</taxon>
        <taxon>Arachnida</taxon>
        <taxon>Araneae</taxon>
        <taxon>Araneomorphae</taxon>
        <taxon>Entelegynae</taxon>
        <taxon>Araneoidea</taxon>
        <taxon>Nephilidae</taxon>
        <taxon>Trichonephila</taxon>
        <taxon>Trichonephila inaurata</taxon>
    </lineage>
</organism>
<reference evidence="1" key="1">
    <citation type="submission" date="2020-08" db="EMBL/GenBank/DDBJ databases">
        <title>Multicomponent nature underlies the extraordinary mechanical properties of spider dragline silk.</title>
        <authorList>
            <person name="Kono N."/>
            <person name="Nakamura H."/>
            <person name="Mori M."/>
            <person name="Yoshida Y."/>
            <person name="Ohtoshi R."/>
            <person name="Malay A.D."/>
            <person name="Moran D.A.P."/>
            <person name="Tomita M."/>
            <person name="Numata K."/>
            <person name="Arakawa K."/>
        </authorList>
    </citation>
    <scope>NUCLEOTIDE SEQUENCE</scope>
</reference>
<dbReference type="GO" id="GO:0016805">
    <property type="term" value="F:dipeptidase activity"/>
    <property type="evidence" value="ECO:0007669"/>
    <property type="project" value="TreeGrafter"/>
</dbReference>
<evidence type="ECO:0000313" key="1">
    <source>
        <dbReference type="EMBL" id="GFY66314.1"/>
    </source>
</evidence>
<dbReference type="Proteomes" id="UP000886998">
    <property type="component" value="Unassembled WGS sequence"/>
</dbReference>
<dbReference type="Pfam" id="PF01546">
    <property type="entry name" value="Peptidase_M20"/>
    <property type="match status" value="1"/>
</dbReference>
<sequence length="314" mass="34625">MPSVMFGINASIWSEIVQVDYVHYLRDNEEKGSKPTMSEEDFRFLCSVIDREKEFLNSVSQDIWKTPELAYEEFHAHDVLTDALTQLGFQVEKHYKLPTAFKAEYASKTGTAPVIAIILEYDALPGIGHACGHNLIAEAGLAASLAIKEAMDADPKLEGKLLVLGTPAEERRGGKIDLLEAGAFQGVDAAMMVHPSKYTSTFPPVLSRLSMNVDFKGKEAHAAAFPWEGRNALDAAVAAYQNIALLRQQMKPSNRVHAIITNGGAEDFNEPHRLNQAELSDLIRHLALSKQSTASVIQTAAMKFTPTRRKGYRV</sequence>
<accession>A0A8X6YB31</accession>
<proteinExistence type="predicted"/>
<dbReference type="PANTHER" id="PTHR30575:SF0">
    <property type="entry name" value="XAA-ARG DIPEPTIDASE"/>
    <property type="match status" value="1"/>
</dbReference>
<dbReference type="SUPFAM" id="SSF53187">
    <property type="entry name" value="Zn-dependent exopeptidases"/>
    <property type="match status" value="1"/>
</dbReference>
<evidence type="ECO:0000313" key="2">
    <source>
        <dbReference type="Proteomes" id="UP000886998"/>
    </source>
</evidence>
<protein>
    <submittedName>
        <fullName evidence="1">Peptidase M20 domain-containing protein 2</fullName>
    </submittedName>
</protein>
<dbReference type="InterPro" id="IPR002933">
    <property type="entry name" value="Peptidase_M20"/>
</dbReference>
<dbReference type="EMBL" id="BMAV01015967">
    <property type="protein sequence ID" value="GFY66314.1"/>
    <property type="molecule type" value="Genomic_DNA"/>
</dbReference>
<keyword evidence="2" id="KW-1185">Reference proteome</keyword>
<gene>
    <name evidence="1" type="primary">PM20D2</name>
    <name evidence="1" type="ORF">TNIN_221442</name>
</gene>
<comment type="caution">
    <text evidence="1">The sequence shown here is derived from an EMBL/GenBank/DDBJ whole genome shotgun (WGS) entry which is preliminary data.</text>
</comment>
<dbReference type="Gene3D" id="3.40.630.10">
    <property type="entry name" value="Zn peptidases"/>
    <property type="match status" value="1"/>
</dbReference>
<name>A0A8X6YB31_9ARAC</name>
<dbReference type="AlphaFoldDB" id="A0A8X6YB31"/>
<dbReference type="PANTHER" id="PTHR30575">
    <property type="entry name" value="PEPTIDASE M20"/>
    <property type="match status" value="1"/>
</dbReference>
<dbReference type="InterPro" id="IPR052030">
    <property type="entry name" value="Peptidase_M20/M20A_hydrolases"/>
</dbReference>